<dbReference type="EMBL" id="DSTT01000002">
    <property type="protein sequence ID" value="HFK23397.1"/>
    <property type="molecule type" value="Genomic_DNA"/>
</dbReference>
<gene>
    <name evidence="5" type="ORF">ENS15_01910</name>
</gene>
<accession>A0A7C3N532</accession>
<dbReference type="Pfam" id="PF01297">
    <property type="entry name" value="ZnuA"/>
    <property type="match status" value="1"/>
</dbReference>
<sequence length="275" mass="32064">MKNKNLILLIVILLLLNFFSCKDTNQNKKVSIVSTMYPVKAFLESILDTSIQNISVLDKNIDPHIADISPSSFEKISQSKIFIFLGSGIEFEEKNKNQFLNEAKNSIKIDLSKTLEEKYDPHIWISLKNLKNFSKILYDTLSYYKIVDQTTLDENIDLLNKKIDALEDSIKSVIEEKRIRKIFTDHNAFLYFGNEFNLDLKTISDNEDEVSVKDLKNVQDEISKEKIRIFFYTNPSSENYAKNFESEIKVKSLYINPLENPLTNFEKILKFFKNL</sequence>
<dbReference type="GO" id="GO:0046872">
    <property type="term" value="F:metal ion binding"/>
    <property type="evidence" value="ECO:0007669"/>
    <property type="project" value="InterPro"/>
</dbReference>
<name>A0A7C3N532_UNCW3</name>
<dbReference type="AlphaFoldDB" id="A0A7C3N532"/>
<keyword evidence="3" id="KW-0732">Signal</keyword>
<dbReference type="PANTHER" id="PTHR42953:SF3">
    <property type="entry name" value="HIGH-AFFINITY ZINC UPTAKE SYSTEM PROTEIN ZNUA"/>
    <property type="match status" value="1"/>
</dbReference>
<evidence type="ECO:0000256" key="4">
    <source>
        <dbReference type="SAM" id="Coils"/>
    </source>
</evidence>
<keyword evidence="4" id="KW-0175">Coiled coil</keyword>
<evidence type="ECO:0000256" key="2">
    <source>
        <dbReference type="ARBA" id="ARBA00022448"/>
    </source>
</evidence>
<dbReference type="SUPFAM" id="SSF53807">
    <property type="entry name" value="Helical backbone' metal receptor"/>
    <property type="match status" value="1"/>
</dbReference>
<dbReference type="InterPro" id="IPR050492">
    <property type="entry name" value="Bact_metal-bind_prot9"/>
</dbReference>
<organism evidence="5">
    <name type="scientific">candidate division WOR-3 bacterium</name>
    <dbReference type="NCBI Taxonomy" id="2052148"/>
    <lineage>
        <taxon>Bacteria</taxon>
        <taxon>Bacteria division WOR-3</taxon>
    </lineage>
</organism>
<dbReference type="Gene3D" id="3.40.50.1980">
    <property type="entry name" value="Nitrogenase molybdenum iron protein domain"/>
    <property type="match status" value="2"/>
</dbReference>
<dbReference type="InterPro" id="IPR006127">
    <property type="entry name" value="ZnuA-like"/>
</dbReference>
<dbReference type="PANTHER" id="PTHR42953">
    <property type="entry name" value="HIGH-AFFINITY ZINC UPTAKE SYSTEM PROTEIN ZNUA-RELATED"/>
    <property type="match status" value="1"/>
</dbReference>
<evidence type="ECO:0000313" key="5">
    <source>
        <dbReference type="EMBL" id="HFK23397.1"/>
    </source>
</evidence>
<comment type="similarity">
    <text evidence="1">Belongs to the bacterial solute-binding protein 9 family.</text>
</comment>
<reference evidence="5" key="1">
    <citation type="journal article" date="2020" name="mSystems">
        <title>Genome- and Community-Level Interaction Insights into Carbon Utilization and Element Cycling Functions of Hydrothermarchaeota in Hydrothermal Sediment.</title>
        <authorList>
            <person name="Zhou Z."/>
            <person name="Liu Y."/>
            <person name="Xu W."/>
            <person name="Pan J."/>
            <person name="Luo Z.H."/>
            <person name="Li M."/>
        </authorList>
    </citation>
    <scope>NUCLEOTIDE SEQUENCE [LARGE SCALE GENOMIC DNA]</scope>
    <source>
        <strain evidence="5">SpSt-464</strain>
    </source>
</reference>
<feature type="coiled-coil region" evidence="4">
    <location>
        <begin position="149"/>
        <end position="176"/>
    </location>
</feature>
<protein>
    <submittedName>
        <fullName evidence="5">Zinc ABC transporter substrate-binding protein</fullName>
    </submittedName>
</protein>
<proteinExistence type="inferred from homology"/>
<dbReference type="GO" id="GO:0030001">
    <property type="term" value="P:metal ion transport"/>
    <property type="evidence" value="ECO:0007669"/>
    <property type="project" value="InterPro"/>
</dbReference>
<evidence type="ECO:0000256" key="3">
    <source>
        <dbReference type="ARBA" id="ARBA00022729"/>
    </source>
</evidence>
<evidence type="ECO:0000256" key="1">
    <source>
        <dbReference type="ARBA" id="ARBA00011028"/>
    </source>
</evidence>
<keyword evidence="2" id="KW-0813">Transport</keyword>
<comment type="caution">
    <text evidence="5">The sequence shown here is derived from an EMBL/GenBank/DDBJ whole genome shotgun (WGS) entry which is preliminary data.</text>
</comment>